<keyword evidence="2" id="KW-0378">Hydrolase</keyword>
<evidence type="ECO:0000259" key="1">
    <source>
        <dbReference type="Pfam" id="PF24308"/>
    </source>
</evidence>
<reference evidence="2 3" key="1">
    <citation type="submission" date="2020-08" db="EMBL/GenBank/DDBJ databases">
        <authorList>
            <person name="Sorensen M.C.H."/>
        </authorList>
    </citation>
    <scope>NUCLEOTIDE SEQUENCE [LARGE SCALE GENOMIC DNA]</scope>
</reference>
<organism evidence="2 3">
    <name type="scientific">Campylobacter phage F379</name>
    <dbReference type="NCBI Taxonomy" id="2776767"/>
    <lineage>
        <taxon>Viruses</taxon>
        <taxon>Duplodnaviria</taxon>
        <taxon>Heunggongvirae</taxon>
        <taxon>Uroviricota</taxon>
        <taxon>Caudoviricetes</taxon>
        <taxon>Connertonviridae</taxon>
        <taxon>Firehammervirus</taxon>
        <taxon>Firehammervirus F379</taxon>
    </lineage>
</organism>
<accession>A0A7L8ZJJ9</accession>
<gene>
    <name evidence="2" type="ORF">F379_132</name>
</gene>
<name>A0A7L8ZJJ9_9CAUD</name>
<dbReference type="Proteomes" id="UP000593835">
    <property type="component" value="Segment"/>
</dbReference>
<sequence length="610" mass="72453">MKVTYKNITIDLNKTFKEILIELKQYPLYRKQIIDILLKDPKYNGEFHSIYKDYKDLQNNPNFCVICGTKTRTQYCKECLKSPDFNKIRIAKIKSTKLERYGDANYNNIDKHKETIKEKYNVENVSQIPEVNDKIRNTKANTDYTEINNKRKETNLSKYNTEYATQSEVVKNKTIETNLKKFGVICNSQTKEFKESVRKTWDSKSDEEIQRIADQRKQTNLERYGYECGNKDLIIESWNSKSEEEIIEINEKRKQTNLELYGVASPTQRHLKNNDLLHEDYFKTFIKNERFDADACSNFYNLSPTGVLKYKKKFNVEEPNVTSIAKTQQKIFDFIKTDIKKYNVKNIIKGELDIFLPDYNLAIEYDGLFFHSRGLHKHRMFNTPDYDKKYHLKKTEMCEALEIQLFHIFESDDLDIWFSMINNKLGLNKKIYARKCIIKELSYNEVVDFLNENHLQKSTVSKINLGLFYNNELVEVMTFGKPRFNKNYEYELIRLCTLKYCSIIGGASKLFKYFLDNYKPKSIVSYANRRFSKGSIYKTLGFKFVENTEPNYFYFKDLKLLARHQFQKHKLKEKLEIFDPSLSESANMMLNGYRIIYDCGNMKFQWIQGS</sequence>
<dbReference type="Pfam" id="PF24308">
    <property type="entry name" value="DUF7487"/>
    <property type="match status" value="1"/>
</dbReference>
<dbReference type="InterPro" id="IPR055910">
    <property type="entry name" value="DUF7487"/>
</dbReference>
<feature type="domain" description="DUF7487" evidence="1">
    <location>
        <begin position="150"/>
        <end position="227"/>
    </location>
</feature>
<keyword evidence="2" id="KW-0255">Endonuclease</keyword>
<evidence type="ECO:0000313" key="3">
    <source>
        <dbReference type="Proteomes" id="UP000593835"/>
    </source>
</evidence>
<evidence type="ECO:0000313" key="2">
    <source>
        <dbReference type="EMBL" id="QOI69418.1"/>
    </source>
</evidence>
<keyword evidence="3" id="KW-1185">Reference proteome</keyword>
<dbReference type="EMBL" id="MT932329">
    <property type="protein sequence ID" value="QOI69418.1"/>
    <property type="molecule type" value="Genomic_DNA"/>
</dbReference>
<dbReference type="GO" id="GO:0004519">
    <property type="term" value="F:endonuclease activity"/>
    <property type="evidence" value="ECO:0007669"/>
    <property type="project" value="UniProtKB-KW"/>
</dbReference>
<protein>
    <submittedName>
        <fullName evidence="2">Putative homing endonuclease</fullName>
    </submittedName>
</protein>
<proteinExistence type="predicted"/>
<keyword evidence="2" id="KW-0540">Nuclease</keyword>